<keyword evidence="5" id="KW-1185">Reference proteome</keyword>
<protein>
    <submittedName>
        <fullName evidence="4">Uncharacterized protein</fullName>
    </submittedName>
</protein>
<dbReference type="PROSITE" id="PS50088">
    <property type="entry name" value="ANK_REPEAT"/>
    <property type="match status" value="3"/>
</dbReference>
<dbReference type="PROSITE" id="PS50297">
    <property type="entry name" value="ANK_REP_REGION"/>
    <property type="match status" value="2"/>
</dbReference>
<dbReference type="EMBL" id="CADEPI010000062">
    <property type="protein sequence ID" value="CAB3371496.1"/>
    <property type="molecule type" value="Genomic_DNA"/>
</dbReference>
<dbReference type="SMART" id="SM00248">
    <property type="entry name" value="ANK"/>
    <property type="match status" value="4"/>
</dbReference>
<feature type="repeat" description="ANK" evidence="3">
    <location>
        <begin position="124"/>
        <end position="156"/>
    </location>
</feature>
<name>A0A8S1CP57_9INSE</name>
<sequence>MPLHVLARRCSQSKKTSFGGASPSKLMPSLITSLEILAKVSDTNCEDHRRRTPLHILVKTNCSTSEPYLSLLTHGSQLDKQNERGETPLIEALENSSLFAAELLLEEAAKTQSDHQWLCRSTQYGETALHVAARKGLTNIVASILSLNSSASATMLQDLNGDSALHLAAGRGHLEVVEKLLSAKSVEVNCRNKKGLAPLHVAVESGFIHVVKALLTKPDCDILARTTDERRSSPVDLAQQEYRRRSQPEMTLILVQEAERRGTLMHAIG</sequence>
<dbReference type="OrthoDB" id="6600467at2759"/>
<accession>A0A8S1CP57</accession>
<feature type="repeat" description="ANK" evidence="3">
    <location>
        <begin position="160"/>
        <end position="193"/>
    </location>
</feature>
<dbReference type="Pfam" id="PF12796">
    <property type="entry name" value="Ank_2"/>
    <property type="match status" value="2"/>
</dbReference>
<keyword evidence="1" id="KW-0677">Repeat</keyword>
<dbReference type="AlphaFoldDB" id="A0A8S1CP57"/>
<dbReference type="PANTHER" id="PTHR24198:SF165">
    <property type="entry name" value="ANKYRIN REPEAT-CONTAINING PROTEIN-RELATED"/>
    <property type="match status" value="1"/>
</dbReference>
<dbReference type="InterPro" id="IPR036770">
    <property type="entry name" value="Ankyrin_rpt-contain_sf"/>
</dbReference>
<evidence type="ECO:0000256" key="1">
    <source>
        <dbReference type="ARBA" id="ARBA00022737"/>
    </source>
</evidence>
<organism evidence="4 5">
    <name type="scientific">Cloeon dipterum</name>
    <dbReference type="NCBI Taxonomy" id="197152"/>
    <lineage>
        <taxon>Eukaryota</taxon>
        <taxon>Metazoa</taxon>
        <taxon>Ecdysozoa</taxon>
        <taxon>Arthropoda</taxon>
        <taxon>Hexapoda</taxon>
        <taxon>Insecta</taxon>
        <taxon>Pterygota</taxon>
        <taxon>Palaeoptera</taxon>
        <taxon>Ephemeroptera</taxon>
        <taxon>Pisciforma</taxon>
        <taxon>Baetidae</taxon>
        <taxon>Cloeon</taxon>
    </lineage>
</organism>
<gene>
    <name evidence="4" type="ORF">CLODIP_2_CD13570</name>
</gene>
<proteinExistence type="predicted"/>
<keyword evidence="2 3" id="KW-0040">ANK repeat</keyword>
<comment type="caution">
    <text evidence="4">The sequence shown here is derived from an EMBL/GenBank/DDBJ whole genome shotgun (WGS) entry which is preliminary data.</text>
</comment>
<dbReference type="SUPFAM" id="SSF48403">
    <property type="entry name" value="Ankyrin repeat"/>
    <property type="match status" value="1"/>
</dbReference>
<dbReference type="Proteomes" id="UP000494165">
    <property type="component" value="Unassembled WGS sequence"/>
</dbReference>
<evidence type="ECO:0000313" key="4">
    <source>
        <dbReference type="EMBL" id="CAB3371496.1"/>
    </source>
</evidence>
<dbReference type="PANTHER" id="PTHR24198">
    <property type="entry name" value="ANKYRIN REPEAT AND PROTEIN KINASE DOMAIN-CONTAINING PROTEIN"/>
    <property type="match status" value="1"/>
</dbReference>
<evidence type="ECO:0000256" key="3">
    <source>
        <dbReference type="PROSITE-ProRule" id="PRU00023"/>
    </source>
</evidence>
<evidence type="ECO:0000313" key="5">
    <source>
        <dbReference type="Proteomes" id="UP000494165"/>
    </source>
</evidence>
<reference evidence="4 5" key="1">
    <citation type="submission" date="2020-04" db="EMBL/GenBank/DDBJ databases">
        <authorList>
            <person name="Alioto T."/>
            <person name="Alioto T."/>
            <person name="Gomez Garrido J."/>
        </authorList>
    </citation>
    <scope>NUCLEOTIDE SEQUENCE [LARGE SCALE GENOMIC DNA]</scope>
</reference>
<evidence type="ECO:0000256" key="2">
    <source>
        <dbReference type="ARBA" id="ARBA00023043"/>
    </source>
</evidence>
<dbReference type="InterPro" id="IPR002110">
    <property type="entry name" value="Ankyrin_rpt"/>
</dbReference>
<dbReference type="Gene3D" id="1.25.40.20">
    <property type="entry name" value="Ankyrin repeat-containing domain"/>
    <property type="match status" value="2"/>
</dbReference>
<feature type="repeat" description="ANK" evidence="3">
    <location>
        <begin position="194"/>
        <end position="215"/>
    </location>
</feature>